<dbReference type="RefSeq" id="WP_160370571.1">
    <property type="nucleotide sequence ID" value="NZ_WSQA01000016.1"/>
</dbReference>
<evidence type="ECO:0000313" key="3">
    <source>
        <dbReference type="EMBL" id="MVZ63853.1"/>
    </source>
</evidence>
<dbReference type="Pfam" id="PF12508">
    <property type="entry name" value="Transposon_TraM"/>
    <property type="match status" value="1"/>
</dbReference>
<evidence type="ECO:0000313" key="4">
    <source>
        <dbReference type="Proteomes" id="UP000435036"/>
    </source>
</evidence>
<dbReference type="Proteomes" id="UP000435036">
    <property type="component" value="Unassembled WGS sequence"/>
</dbReference>
<dbReference type="OrthoDB" id="1453786at2"/>
<protein>
    <submittedName>
        <fullName evidence="3">Conjugative transposon protein TraM</fullName>
    </submittedName>
</protein>
<organism evidence="3 4">
    <name type="scientific">Sphingobacterium humi</name>
    <dbReference type="NCBI Taxonomy" id="1796905"/>
    <lineage>
        <taxon>Bacteria</taxon>
        <taxon>Pseudomonadati</taxon>
        <taxon>Bacteroidota</taxon>
        <taxon>Sphingobacteriia</taxon>
        <taxon>Sphingobacteriales</taxon>
        <taxon>Sphingobacteriaceae</taxon>
        <taxon>Sphingobacterium</taxon>
    </lineage>
</organism>
<feature type="region of interest" description="Disordered" evidence="1">
    <location>
        <begin position="202"/>
        <end position="226"/>
    </location>
</feature>
<dbReference type="InterPro" id="IPR055407">
    <property type="entry name" value="TraM_C"/>
</dbReference>
<gene>
    <name evidence="3" type="primary">traM</name>
    <name evidence="3" type="ORF">GQF63_17660</name>
</gene>
<feature type="domain" description="Conjugative transposon TraM C-terminal" evidence="2">
    <location>
        <begin position="257"/>
        <end position="402"/>
    </location>
</feature>
<dbReference type="EMBL" id="WSQA01000016">
    <property type="protein sequence ID" value="MVZ63853.1"/>
    <property type="molecule type" value="Genomic_DNA"/>
</dbReference>
<comment type="caution">
    <text evidence="3">The sequence shown here is derived from an EMBL/GenBank/DDBJ whole genome shotgun (WGS) entry which is preliminary data.</text>
</comment>
<reference evidence="3 4" key="1">
    <citation type="submission" date="2019-12" db="EMBL/GenBank/DDBJ databases">
        <authorList>
            <person name="Dong K."/>
        </authorList>
    </citation>
    <scope>NUCLEOTIDE SEQUENCE [LARGE SCALE GENOMIC DNA]</scope>
    <source>
        <strain evidence="3 4">JCM 31225</strain>
    </source>
</reference>
<dbReference type="AlphaFoldDB" id="A0A6N8L2A3"/>
<keyword evidence="4" id="KW-1185">Reference proteome</keyword>
<dbReference type="InterPro" id="IPR022187">
    <property type="entry name" value="Conjug_transposon_TraM"/>
</dbReference>
<sequence length="408" mass="45824">MNFKKYFFKPITKNNRKLLLVLPILCLPFICLIFWSLRLAPSSKQGVQDESEGLLQLPSTDLNKEREMSKWDLYRNVDKDSADQQNSFESILGRWGERMEEVYPAGDQYAAQTPQFQGYEKQLYDKLAELDRSLNQVHDSDLHGKDLPIKKHIENSQLNEVNYEASLSAPHLSNAPMPLSQHDPEIEQLNIMLDKIIKIQGPTEPQDVTNIQEPQRRQSDNGNMNSTLISQVDRDSLSETAFNSTTFSFSHQSRNAVSAVVHGNQTVGNGSTLKLRLLDDCQIRNLTVPKGSFVYGTVQITGERMRVSVNQINLAGHIISTKLDVHDMDGIPGIYLPEMLERDVIVNSADQSVQSLGLGHNMQSAIVAEAANAGIQVAKSLFSKKAKLIKVELGSDYRILLKDISNFK</sequence>
<proteinExistence type="predicted"/>
<evidence type="ECO:0000256" key="1">
    <source>
        <dbReference type="SAM" id="MobiDB-lite"/>
    </source>
</evidence>
<dbReference type="NCBIfam" id="TIGR03779">
    <property type="entry name" value="Bac_Flav_CT_M"/>
    <property type="match status" value="1"/>
</dbReference>
<evidence type="ECO:0000259" key="2">
    <source>
        <dbReference type="Pfam" id="PF12508"/>
    </source>
</evidence>
<name>A0A6N8L2A3_9SPHI</name>
<accession>A0A6N8L2A3</accession>